<dbReference type="PANTHER" id="PTHR35694:SF1">
    <property type="entry name" value="DENEDDYLASE"/>
    <property type="match status" value="1"/>
</dbReference>
<dbReference type="Proteomes" id="UP000797356">
    <property type="component" value="Chromosome 2"/>
</dbReference>
<dbReference type="PANTHER" id="PTHR35694">
    <property type="entry name" value="DENEDDYLASE"/>
    <property type="match status" value="1"/>
</dbReference>
<keyword evidence="1" id="KW-1133">Transmembrane helix</keyword>
<gene>
    <name evidence="2" type="ORF">COCNU_02G004490</name>
</gene>
<dbReference type="AlphaFoldDB" id="A0A8K0HY70"/>
<reference evidence="2" key="2">
    <citation type="submission" date="2019-07" db="EMBL/GenBank/DDBJ databases">
        <authorList>
            <person name="Yang Y."/>
            <person name="Bocs S."/>
            <person name="Baudouin L."/>
        </authorList>
    </citation>
    <scope>NUCLEOTIDE SEQUENCE</scope>
    <source>
        <tissue evidence="2">Spear leaf of Hainan Tall coconut</tissue>
    </source>
</reference>
<protein>
    <submittedName>
        <fullName evidence="2">Uncharacterized protein</fullName>
    </submittedName>
</protein>
<dbReference type="EMBL" id="CM017873">
    <property type="protein sequence ID" value="KAG1330481.1"/>
    <property type="molecule type" value="Genomic_DNA"/>
</dbReference>
<evidence type="ECO:0000313" key="2">
    <source>
        <dbReference type="EMBL" id="KAG1330481.1"/>
    </source>
</evidence>
<proteinExistence type="predicted"/>
<reference evidence="2" key="1">
    <citation type="journal article" date="2017" name="Gigascience">
        <title>The genome draft of coconut (Cocos nucifera).</title>
        <authorList>
            <person name="Xiao Y."/>
            <person name="Xu P."/>
            <person name="Fan H."/>
            <person name="Baudouin L."/>
            <person name="Xia W."/>
            <person name="Bocs S."/>
            <person name="Xu J."/>
            <person name="Li Q."/>
            <person name="Guo A."/>
            <person name="Zhou L."/>
            <person name="Li J."/>
            <person name="Wu Y."/>
            <person name="Ma Z."/>
            <person name="Armero A."/>
            <person name="Issali A.E."/>
            <person name="Liu N."/>
            <person name="Peng M."/>
            <person name="Yang Y."/>
        </authorList>
    </citation>
    <scope>NUCLEOTIDE SEQUENCE</scope>
    <source>
        <tissue evidence="2">Spear leaf of Hainan Tall coconut</tissue>
    </source>
</reference>
<sequence>MSLSSLQSPPLPLRLPSFHFLPPSPSLSRNPAAFFPRTLITRRPLFFRLRSRLPAALPATDQELLQALVGSSDDAVDEARTHLPAVRSYEGDLARLTLVGAVRYDQALTAAAADGGDAAGDHLSSGKSTMVVETVLPGRTDEHSTVSTRLDPKDIIVSSSDERFLSSLAEAICSCVLEDTERNYHGRAGDLQSNNIFDWLQKPQHNCSVDSSICIYRISEGEIVRNARKDVDKFNLVKEKSLDRERKMKNRWWAPPSYSRLVKFGGPGFSDWTSEFIPAYRLQINSHTFKDTKLEGWQKLADNSHQSCLHDITFSHFTDNLILQVELANILDMYYEDQYTLPDKQLSYKLVTKSSNVSRNKSSAWKMIFVSLAGGFIIILISVLAQACWPHLRKSRKALEQNTSVSVSETDSCRLQLLEVAEVVLSGEGKIIGFQPTSRVAVNHWTSNPLVKELYEGRKLSPGTVGRSVAWIWSLRVPLRVKTFCWRLAWNRLPHPQLMQYNPYESKTSFWWKSSVVKLNYHRGLEIFLSNLQILIEETATQIHIGETAFMGITIMECNIVNLSQAIMSVDHVLSFTNQRAFGTVMNDDRDNCSIDGLNEPGKRKNAEVVAEDFDYYNAVENSNLSSAYLSLNPELPQWQEPYNYGGSRVTAFTVPGYQANGFLTTTEDSHGPASGRSSAISPQPVRPFSCRYNYLLQGNQMDQSLQPSRMCLNSGHLGVADTRDAMEISQFYSFEDSFDQYSDMRMDIDDMSYEELLDLEENIGDVKTGLSEEFILKNLRTSMLVQQSTSLSLGSLSQAAFENGTCIVCQVLFPKDSYWDCFGQLEFL</sequence>
<evidence type="ECO:0000313" key="3">
    <source>
        <dbReference type="Proteomes" id="UP000797356"/>
    </source>
</evidence>
<feature type="transmembrane region" description="Helical" evidence="1">
    <location>
        <begin position="364"/>
        <end position="389"/>
    </location>
</feature>
<evidence type="ECO:0000256" key="1">
    <source>
        <dbReference type="SAM" id="Phobius"/>
    </source>
</evidence>
<name>A0A8K0HY70_COCNU</name>
<dbReference type="OrthoDB" id="1894747at2759"/>
<keyword evidence="1" id="KW-0812">Transmembrane</keyword>
<comment type="caution">
    <text evidence="2">The sequence shown here is derived from an EMBL/GenBank/DDBJ whole genome shotgun (WGS) entry which is preliminary data.</text>
</comment>
<organism evidence="2 3">
    <name type="scientific">Cocos nucifera</name>
    <name type="common">Coconut palm</name>
    <dbReference type="NCBI Taxonomy" id="13894"/>
    <lineage>
        <taxon>Eukaryota</taxon>
        <taxon>Viridiplantae</taxon>
        <taxon>Streptophyta</taxon>
        <taxon>Embryophyta</taxon>
        <taxon>Tracheophyta</taxon>
        <taxon>Spermatophyta</taxon>
        <taxon>Magnoliopsida</taxon>
        <taxon>Liliopsida</taxon>
        <taxon>Arecaceae</taxon>
        <taxon>Arecoideae</taxon>
        <taxon>Cocoseae</taxon>
        <taxon>Attaleinae</taxon>
        <taxon>Cocos</taxon>
    </lineage>
</organism>
<keyword evidence="1" id="KW-0472">Membrane</keyword>
<keyword evidence="3" id="KW-1185">Reference proteome</keyword>
<accession>A0A8K0HY70</accession>